<evidence type="ECO:0000256" key="1">
    <source>
        <dbReference type="ARBA" id="ARBA00022723"/>
    </source>
</evidence>
<evidence type="ECO:0000313" key="8">
    <source>
        <dbReference type="EMBL" id="KAF0306212.1"/>
    </source>
</evidence>
<dbReference type="InterPro" id="IPR001275">
    <property type="entry name" value="DM_DNA-bd"/>
</dbReference>
<name>A0A6A4WUB2_AMPAM</name>
<evidence type="ECO:0000313" key="9">
    <source>
        <dbReference type="Proteomes" id="UP000440578"/>
    </source>
</evidence>
<keyword evidence="2 5" id="KW-0862">Zinc</keyword>
<dbReference type="PROSITE" id="PS50809">
    <property type="entry name" value="DM_2"/>
    <property type="match status" value="1"/>
</dbReference>
<evidence type="ECO:0000256" key="2">
    <source>
        <dbReference type="ARBA" id="ARBA00022833"/>
    </source>
</evidence>
<feature type="DNA-binding region" description="DM" evidence="5">
    <location>
        <begin position="25"/>
        <end position="72"/>
    </location>
</feature>
<dbReference type="Proteomes" id="UP000440578">
    <property type="component" value="Unassembled WGS sequence"/>
</dbReference>
<dbReference type="PANTHER" id="PTHR12322:SF53">
    <property type="entry name" value="DOUBLESEX-MAB RELATED 11E"/>
    <property type="match status" value="1"/>
</dbReference>
<keyword evidence="4 5" id="KW-0539">Nucleus</keyword>
<dbReference type="OrthoDB" id="6162476at2759"/>
<organism evidence="8 9">
    <name type="scientific">Amphibalanus amphitrite</name>
    <name type="common">Striped barnacle</name>
    <name type="synonym">Balanus amphitrite</name>
    <dbReference type="NCBI Taxonomy" id="1232801"/>
    <lineage>
        <taxon>Eukaryota</taxon>
        <taxon>Metazoa</taxon>
        <taxon>Ecdysozoa</taxon>
        <taxon>Arthropoda</taxon>
        <taxon>Crustacea</taxon>
        <taxon>Multicrustacea</taxon>
        <taxon>Cirripedia</taxon>
        <taxon>Thoracica</taxon>
        <taxon>Thoracicalcarea</taxon>
        <taxon>Balanomorpha</taxon>
        <taxon>Balanoidea</taxon>
        <taxon>Balanidae</taxon>
        <taxon>Amphibalaninae</taxon>
        <taxon>Amphibalanus</taxon>
    </lineage>
</organism>
<sequence length="359" mass="38218">MVLVIRLSVCAKSEKGEDVCVVKGGVYKVNHGVVSCLKGHKRLCRWKDCQCASCLLVMERQRVMAAQVALRRHQSAELAGAGSDRRPRTSQALVAQRKLYHNHLRTLKESTLARDLLQSYRSRLGRLLPGQERCGQLQVPMSDKLRRRRALADSQLEAAALREEYENMVRRAAPPPPPPPPPPAQLAADGALARLARLLPLRPLPLLQAALQPLYLAPTLQQLSLGPRPDFGRPLLLPAETACPQLVNSPGSACSQLTSSPGSACSQPLSLSPGADQARTPSPAWESSGSSAEDRSRPYPPTSAGCGAPQRSAFGLPLAAGSEPVVGAPASSAIVDDATVGGEKRGGLSFSVARLLGPM</sequence>
<protein>
    <submittedName>
        <fullName evidence="8">Doublesex-and mab-3-related transcription factor 2</fullName>
    </submittedName>
</protein>
<dbReference type="EMBL" id="VIIS01000685">
    <property type="protein sequence ID" value="KAF0306212.1"/>
    <property type="molecule type" value="Genomic_DNA"/>
</dbReference>
<keyword evidence="9" id="KW-1185">Reference proteome</keyword>
<dbReference type="GO" id="GO:0000981">
    <property type="term" value="F:DNA-binding transcription factor activity, RNA polymerase II-specific"/>
    <property type="evidence" value="ECO:0007669"/>
    <property type="project" value="TreeGrafter"/>
</dbReference>
<reference evidence="8 9" key="1">
    <citation type="submission" date="2019-07" db="EMBL/GenBank/DDBJ databases">
        <title>Draft genome assembly of a fouling barnacle, Amphibalanus amphitrite (Darwin, 1854): The first reference genome for Thecostraca.</title>
        <authorList>
            <person name="Kim W."/>
        </authorList>
    </citation>
    <scope>NUCLEOTIDE SEQUENCE [LARGE SCALE GENOMIC DNA]</scope>
    <source>
        <strain evidence="8">SNU_AA5</strain>
        <tissue evidence="8">Soma without cirri and trophi</tissue>
    </source>
</reference>
<evidence type="ECO:0000256" key="5">
    <source>
        <dbReference type="PROSITE-ProRule" id="PRU00070"/>
    </source>
</evidence>
<dbReference type="GO" id="GO:0000978">
    <property type="term" value="F:RNA polymerase II cis-regulatory region sequence-specific DNA binding"/>
    <property type="evidence" value="ECO:0007669"/>
    <property type="project" value="TreeGrafter"/>
</dbReference>
<feature type="region of interest" description="Disordered" evidence="6">
    <location>
        <begin position="250"/>
        <end position="310"/>
    </location>
</feature>
<evidence type="ECO:0000259" key="7">
    <source>
        <dbReference type="PROSITE" id="PS50809"/>
    </source>
</evidence>
<dbReference type="InterPro" id="IPR026607">
    <property type="entry name" value="DMRT"/>
</dbReference>
<evidence type="ECO:0000256" key="3">
    <source>
        <dbReference type="ARBA" id="ARBA00023125"/>
    </source>
</evidence>
<comment type="subcellular location">
    <subcellularLocation>
        <location evidence="5">Nucleus</location>
    </subcellularLocation>
</comment>
<keyword evidence="3 5" id="KW-0238">DNA-binding</keyword>
<dbReference type="GO" id="GO:0046872">
    <property type="term" value="F:metal ion binding"/>
    <property type="evidence" value="ECO:0007669"/>
    <property type="project" value="UniProtKB-KW"/>
</dbReference>
<dbReference type="FunFam" id="4.10.1040.10:FF:000001">
    <property type="entry name" value="doublesex- and mab-3-related transcription factor 1"/>
    <property type="match status" value="1"/>
</dbReference>
<accession>A0A6A4WUB2</accession>
<evidence type="ECO:0000256" key="6">
    <source>
        <dbReference type="SAM" id="MobiDB-lite"/>
    </source>
</evidence>
<comment type="caution">
    <text evidence="8">The sequence shown here is derived from an EMBL/GenBank/DDBJ whole genome shotgun (WGS) entry which is preliminary data.</text>
</comment>
<dbReference type="Pfam" id="PF00751">
    <property type="entry name" value="DM"/>
    <property type="match status" value="1"/>
</dbReference>
<dbReference type="GO" id="GO:0007548">
    <property type="term" value="P:sex differentiation"/>
    <property type="evidence" value="ECO:0007669"/>
    <property type="project" value="TreeGrafter"/>
</dbReference>
<dbReference type="GO" id="GO:0005634">
    <property type="term" value="C:nucleus"/>
    <property type="evidence" value="ECO:0007669"/>
    <property type="project" value="UniProtKB-SubCell"/>
</dbReference>
<dbReference type="PANTHER" id="PTHR12322">
    <property type="entry name" value="DOUBLESEX AND MAB-3 RELATED TRANSCRIPTION FACTOR DMRT"/>
    <property type="match status" value="1"/>
</dbReference>
<gene>
    <name evidence="8" type="primary">Dmrt2</name>
    <name evidence="8" type="ORF">FJT64_022276</name>
</gene>
<dbReference type="SUPFAM" id="SSF82927">
    <property type="entry name" value="Cysteine-rich DNA binding domain, (DM domain)"/>
    <property type="match status" value="1"/>
</dbReference>
<proteinExistence type="predicted"/>
<dbReference type="SMART" id="SM00301">
    <property type="entry name" value="DM"/>
    <property type="match status" value="1"/>
</dbReference>
<dbReference type="Gene3D" id="4.10.1040.10">
    <property type="entry name" value="DM DNA-binding domain"/>
    <property type="match status" value="1"/>
</dbReference>
<keyword evidence="1 5" id="KW-0479">Metal-binding</keyword>
<feature type="domain" description="DM" evidence="7">
    <location>
        <begin position="25"/>
        <end position="72"/>
    </location>
</feature>
<evidence type="ECO:0000256" key="4">
    <source>
        <dbReference type="ARBA" id="ARBA00023242"/>
    </source>
</evidence>
<dbReference type="InterPro" id="IPR036407">
    <property type="entry name" value="DM_DNA-bd_sf"/>
</dbReference>
<feature type="compositionally biased region" description="Polar residues" evidence="6">
    <location>
        <begin position="250"/>
        <end position="270"/>
    </location>
</feature>
<dbReference type="AlphaFoldDB" id="A0A6A4WUB2"/>